<dbReference type="Proteomes" id="UP001652504">
    <property type="component" value="Unassembled WGS sequence"/>
</dbReference>
<dbReference type="PANTHER" id="PTHR33204:SF29">
    <property type="entry name" value="TRANSCRIPTIONAL REGULATOR"/>
    <property type="match status" value="1"/>
</dbReference>
<keyword evidence="6" id="KW-1185">Reference proteome</keyword>
<dbReference type="RefSeq" id="WP_263713660.1">
    <property type="nucleotide sequence ID" value="NZ_JAOWKX010000010.1"/>
</dbReference>
<evidence type="ECO:0000256" key="1">
    <source>
        <dbReference type="ARBA" id="ARBA00023015"/>
    </source>
</evidence>
<dbReference type="Gene3D" id="1.10.10.10">
    <property type="entry name" value="Winged helix-like DNA-binding domain superfamily/Winged helix DNA-binding domain"/>
    <property type="match status" value="1"/>
</dbReference>
<dbReference type="InterPro" id="IPR036390">
    <property type="entry name" value="WH_DNA-bd_sf"/>
</dbReference>
<comment type="caution">
    <text evidence="5">The sequence shown here is derived from an EMBL/GenBank/DDBJ whole genome shotgun (WGS) entry which is preliminary data.</text>
</comment>
<keyword evidence="3" id="KW-0804">Transcription</keyword>
<keyword evidence="2" id="KW-0238">DNA-binding</keyword>
<dbReference type="InterPro" id="IPR011991">
    <property type="entry name" value="ArsR-like_HTH"/>
</dbReference>
<dbReference type="PROSITE" id="PS51118">
    <property type="entry name" value="HTH_HXLR"/>
    <property type="match status" value="1"/>
</dbReference>
<name>A0ABT3ACF5_9ALTE</name>
<feature type="domain" description="HTH hxlR-type" evidence="4">
    <location>
        <begin position="21"/>
        <end position="118"/>
    </location>
</feature>
<protein>
    <submittedName>
        <fullName evidence="5">Helix-turn-helix transcriptional regulator</fullName>
    </submittedName>
</protein>
<gene>
    <name evidence="5" type="ORF">OE749_16885</name>
</gene>
<evidence type="ECO:0000313" key="5">
    <source>
        <dbReference type="EMBL" id="MCV2886373.1"/>
    </source>
</evidence>
<dbReference type="InterPro" id="IPR036388">
    <property type="entry name" value="WH-like_DNA-bd_sf"/>
</dbReference>
<keyword evidence="1" id="KW-0805">Transcription regulation</keyword>
<dbReference type="Pfam" id="PF01638">
    <property type="entry name" value="HxlR"/>
    <property type="match status" value="1"/>
</dbReference>
<reference evidence="5 6" key="1">
    <citation type="submission" date="2022-10" db="EMBL/GenBank/DDBJ databases">
        <title>Aestuariibacter sp. AA17 isolated from Montipora capitata coral fragment.</title>
        <authorList>
            <person name="Emsley S.A."/>
            <person name="Pfannmuller K.M."/>
            <person name="Loughran R.M."/>
            <person name="Shlafstein M."/>
            <person name="Papke E."/>
            <person name="Saw J.H."/>
            <person name="Ushijima B."/>
            <person name="Videau P."/>
        </authorList>
    </citation>
    <scope>NUCLEOTIDE SEQUENCE [LARGE SCALE GENOMIC DNA]</scope>
    <source>
        <strain evidence="5 6">AA17</strain>
    </source>
</reference>
<accession>A0ABT3ACF5</accession>
<dbReference type="InterPro" id="IPR002577">
    <property type="entry name" value="HTH_HxlR"/>
</dbReference>
<evidence type="ECO:0000313" key="6">
    <source>
        <dbReference type="Proteomes" id="UP001652504"/>
    </source>
</evidence>
<dbReference type="PANTHER" id="PTHR33204">
    <property type="entry name" value="TRANSCRIPTIONAL REGULATOR, MARR FAMILY"/>
    <property type="match status" value="1"/>
</dbReference>
<dbReference type="CDD" id="cd00090">
    <property type="entry name" value="HTH_ARSR"/>
    <property type="match status" value="1"/>
</dbReference>
<dbReference type="SUPFAM" id="SSF46785">
    <property type="entry name" value="Winged helix' DNA-binding domain"/>
    <property type="match status" value="1"/>
</dbReference>
<sequence length="118" mass="13703">MSLPDFYPPKYVDNLSDCHPCSIERAMRLIGGKWKGSILWHLREGPVRFNELTRMLRGVSKKVVDQRLKELEKTGMVKRTVICERPMKVSYELTDFGMSALGVLEQLRSWSEDMVQDI</sequence>
<dbReference type="EMBL" id="JAOWKX010000010">
    <property type="protein sequence ID" value="MCV2886373.1"/>
    <property type="molecule type" value="Genomic_DNA"/>
</dbReference>
<proteinExistence type="predicted"/>
<evidence type="ECO:0000256" key="3">
    <source>
        <dbReference type="ARBA" id="ARBA00023163"/>
    </source>
</evidence>
<organism evidence="5 6">
    <name type="scientific">Fluctibacter corallii</name>
    <dbReference type="NCBI Taxonomy" id="2984329"/>
    <lineage>
        <taxon>Bacteria</taxon>
        <taxon>Pseudomonadati</taxon>
        <taxon>Pseudomonadota</taxon>
        <taxon>Gammaproteobacteria</taxon>
        <taxon>Alteromonadales</taxon>
        <taxon>Alteromonadaceae</taxon>
        <taxon>Fluctibacter</taxon>
    </lineage>
</organism>
<evidence type="ECO:0000259" key="4">
    <source>
        <dbReference type="PROSITE" id="PS51118"/>
    </source>
</evidence>
<evidence type="ECO:0000256" key="2">
    <source>
        <dbReference type="ARBA" id="ARBA00023125"/>
    </source>
</evidence>